<accession>A0A4R9FYE8</accession>
<sequence>MKKSSLLLLLLFSLSLHSEETVYTKEGKKVLLKDDHTWQYTAEAKSDAKEKRAPVRNLAKSKDMGAIAKSKLGKYSILYNPDQWSLVSSNSEFAEFHFVNPSKSANAMAIYDGAEIPLESFPELLILSIGKSDPEARILNIEDCSINGVIGKIVTYKAHTKGLKLIFYTFITSGTFGSIQFSTFTLENQFDREKVNFERLLSGFVLD</sequence>
<dbReference type="Proteomes" id="UP000297453">
    <property type="component" value="Unassembled WGS sequence"/>
</dbReference>
<dbReference type="EMBL" id="RQEP01000012">
    <property type="protein sequence ID" value="TGK03914.1"/>
    <property type="molecule type" value="Genomic_DNA"/>
</dbReference>
<protein>
    <submittedName>
        <fullName evidence="2">DUF3157 family protein</fullName>
    </submittedName>
</protein>
<organism evidence="2 3">
    <name type="scientific">Leptospira semungkisensis</name>
    <dbReference type="NCBI Taxonomy" id="2484985"/>
    <lineage>
        <taxon>Bacteria</taxon>
        <taxon>Pseudomonadati</taxon>
        <taxon>Spirochaetota</taxon>
        <taxon>Spirochaetia</taxon>
        <taxon>Leptospirales</taxon>
        <taxon>Leptospiraceae</taxon>
        <taxon>Leptospira</taxon>
    </lineage>
</organism>
<evidence type="ECO:0000313" key="3">
    <source>
        <dbReference type="Proteomes" id="UP000297453"/>
    </source>
</evidence>
<proteinExistence type="predicted"/>
<dbReference type="OrthoDB" id="344250at2"/>
<name>A0A4R9FYE8_9LEPT</name>
<feature type="signal peptide" evidence="1">
    <location>
        <begin position="1"/>
        <end position="18"/>
    </location>
</feature>
<dbReference type="AlphaFoldDB" id="A0A4R9FYE8"/>
<dbReference type="InterPro" id="IPR021501">
    <property type="entry name" value="DUF3157"/>
</dbReference>
<dbReference type="RefSeq" id="WP_135587612.1">
    <property type="nucleotide sequence ID" value="NZ_RQEP01000012.1"/>
</dbReference>
<reference evidence="2" key="1">
    <citation type="journal article" date="2019" name="PLoS Negl. Trop. Dis.">
        <title>Revisiting the worldwide diversity of Leptospira species in the environment.</title>
        <authorList>
            <person name="Vincent A.T."/>
            <person name="Schiettekatte O."/>
            <person name="Bourhy P."/>
            <person name="Veyrier F.J."/>
            <person name="Picardeau M."/>
        </authorList>
    </citation>
    <scope>NUCLEOTIDE SEQUENCE [LARGE SCALE GENOMIC DNA]</scope>
    <source>
        <strain evidence="2">SSS9</strain>
    </source>
</reference>
<dbReference type="Pfam" id="PF11355">
    <property type="entry name" value="DUF3157"/>
    <property type="match status" value="1"/>
</dbReference>
<keyword evidence="1" id="KW-0732">Signal</keyword>
<evidence type="ECO:0000256" key="1">
    <source>
        <dbReference type="SAM" id="SignalP"/>
    </source>
</evidence>
<feature type="chain" id="PRO_5020299842" evidence="1">
    <location>
        <begin position="19"/>
        <end position="207"/>
    </location>
</feature>
<gene>
    <name evidence="2" type="ORF">EHO59_10325</name>
</gene>
<comment type="caution">
    <text evidence="2">The sequence shown here is derived from an EMBL/GenBank/DDBJ whole genome shotgun (WGS) entry which is preliminary data.</text>
</comment>
<keyword evidence="3" id="KW-1185">Reference proteome</keyword>
<evidence type="ECO:0000313" key="2">
    <source>
        <dbReference type="EMBL" id="TGK03914.1"/>
    </source>
</evidence>